<accession>A0A9W8CYM8</accession>
<keyword evidence="4" id="KW-1185">Reference proteome</keyword>
<feature type="compositionally biased region" description="Basic and acidic residues" evidence="1">
    <location>
        <begin position="107"/>
        <end position="117"/>
    </location>
</feature>
<feature type="region of interest" description="Disordered" evidence="1">
    <location>
        <begin position="30"/>
        <end position="139"/>
    </location>
</feature>
<evidence type="ECO:0000256" key="1">
    <source>
        <dbReference type="SAM" id="MobiDB-lite"/>
    </source>
</evidence>
<evidence type="ECO:0000256" key="2">
    <source>
        <dbReference type="SAM" id="SignalP"/>
    </source>
</evidence>
<comment type="caution">
    <text evidence="3">The sequence shown here is derived from an EMBL/GenBank/DDBJ whole genome shotgun (WGS) entry which is preliminary data.</text>
</comment>
<reference evidence="3" key="1">
    <citation type="submission" date="2022-07" db="EMBL/GenBank/DDBJ databases">
        <title>Phylogenomic reconstructions and comparative analyses of Kickxellomycotina fungi.</title>
        <authorList>
            <person name="Reynolds N.K."/>
            <person name="Stajich J.E."/>
            <person name="Barry K."/>
            <person name="Grigoriev I.V."/>
            <person name="Crous P."/>
            <person name="Smith M.E."/>
        </authorList>
    </citation>
    <scope>NUCLEOTIDE SEQUENCE</scope>
    <source>
        <strain evidence="3">BCRC 34381</strain>
    </source>
</reference>
<feature type="compositionally biased region" description="Polar residues" evidence="1">
    <location>
        <begin position="128"/>
        <end position="139"/>
    </location>
</feature>
<dbReference type="EMBL" id="JANBOI010000313">
    <property type="protein sequence ID" value="KAJ1731574.1"/>
    <property type="molecule type" value="Genomic_DNA"/>
</dbReference>
<dbReference type="OrthoDB" id="5588884at2759"/>
<organism evidence="3 4">
    <name type="scientific">Coemansia biformis</name>
    <dbReference type="NCBI Taxonomy" id="1286918"/>
    <lineage>
        <taxon>Eukaryota</taxon>
        <taxon>Fungi</taxon>
        <taxon>Fungi incertae sedis</taxon>
        <taxon>Zoopagomycota</taxon>
        <taxon>Kickxellomycotina</taxon>
        <taxon>Kickxellomycetes</taxon>
        <taxon>Kickxellales</taxon>
        <taxon>Kickxellaceae</taxon>
        <taxon>Coemansia</taxon>
    </lineage>
</organism>
<gene>
    <name evidence="3" type="ORF">LPJ61_002467</name>
</gene>
<keyword evidence="2" id="KW-0732">Signal</keyword>
<evidence type="ECO:0000313" key="3">
    <source>
        <dbReference type="EMBL" id="KAJ1731574.1"/>
    </source>
</evidence>
<protein>
    <submittedName>
        <fullName evidence="3">Uncharacterized protein</fullName>
    </submittedName>
</protein>
<sequence length="205" mass="21027">MRVLALLTILAACAVAAPIIVVRSSEPSAALHHSNSNSGDQKEGVLTDSSSLGGSTIVDPVGNTVSKVNENTDVHDNNIQDAVVNKSQDSKGTTVVGNSNKILRRGGKADGGDRKGTLESGADAKGATVTNPQNNELSQVNQNAEVSGNTLKDPTFNGITNNKGPAMAGNNNLFVPTTNEKGAIQFNDNGFMDSAAVKASGARAQ</sequence>
<evidence type="ECO:0000313" key="4">
    <source>
        <dbReference type="Proteomes" id="UP001143981"/>
    </source>
</evidence>
<dbReference type="Proteomes" id="UP001143981">
    <property type="component" value="Unassembled WGS sequence"/>
</dbReference>
<feature type="signal peptide" evidence="2">
    <location>
        <begin position="1"/>
        <end position="16"/>
    </location>
</feature>
<proteinExistence type="predicted"/>
<name>A0A9W8CYM8_9FUNG</name>
<feature type="compositionally biased region" description="Polar residues" evidence="1">
    <location>
        <begin position="79"/>
        <end position="101"/>
    </location>
</feature>
<feature type="chain" id="PRO_5040851955" evidence="2">
    <location>
        <begin position="17"/>
        <end position="205"/>
    </location>
</feature>
<dbReference type="AlphaFoldDB" id="A0A9W8CYM8"/>